<feature type="signal peptide" evidence="1">
    <location>
        <begin position="1"/>
        <end position="23"/>
    </location>
</feature>
<gene>
    <name evidence="2" type="ORF">HYZ11_18185</name>
</gene>
<sequence>MFLRLAAWSLLAGTLAAIGGAQAAWASPAEEIVTVLPRDAIPSIDAPRFVPAREAQKFMAAGEMVIGLEMEGEARAYSVPLLSTHEIVNDRLRGRDIAVTW</sequence>
<dbReference type="InterPro" id="IPR021516">
    <property type="entry name" value="DUF3179"/>
</dbReference>
<dbReference type="Proteomes" id="UP000782312">
    <property type="component" value="Unassembled WGS sequence"/>
</dbReference>
<protein>
    <submittedName>
        <fullName evidence="2">DUF3179 domain-containing protein</fullName>
    </submittedName>
</protein>
<evidence type="ECO:0000256" key="1">
    <source>
        <dbReference type="SAM" id="SignalP"/>
    </source>
</evidence>
<comment type="caution">
    <text evidence="2">The sequence shown here is derived from an EMBL/GenBank/DDBJ whole genome shotgun (WGS) entry which is preliminary data.</text>
</comment>
<proteinExistence type="predicted"/>
<name>A0A932I1C4_UNCTE</name>
<evidence type="ECO:0000313" key="2">
    <source>
        <dbReference type="EMBL" id="MBI3129541.1"/>
    </source>
</evidence>
<reference evidence="2" key="1">
    <citation type="submission" date="2020-07" db="EMBL/GenBank/DDBJ databases">
        <title>Huge and variable diversity of episymbiotic CPR bacteria and DPANN archaea in groundwater ecosystems.</title>
        <authorList>
            <person name="He C.Y."/>
            <person name="Keren R."/>
            <person name="Whittaker M."/>
            <person name="Farag I.F."/>
            <person name="Doudna J."/>
            <person name="Cate J.H.D."/>
            <person name="Banfield J.F."/>
        </authorList>
    </citation>
    <scope>NUCLEOTIDE SEQUENCE</scope>
    <source>
        <strain evidence="2">NC_groundwater_763_Ag_S-0.2um_68_21</strain>
    </source>
</reference>
<dbReference type="EMBL" id="JACPUR010000041">
    <property type="protein sequence ID" value="MBI3129541.1"/>
    <property type="molecule type" value="Genomic_DNA"/>
</dbReference>
<dbReference type="AlphaFoldDB" id="A0A932I1C4"/>
<feature type="chain" id="PRO_5036859289" evidence="1">
    <location>
        <begin position="24"/>
        <end position="101"/>
    </location>
</feature>
<accession>A0A932I1C4</accession>
<keyword evidence="1" id="KW-0732">Signal</keyword>
<dbReference type="Pfam" id="PF11376">
    <property type="entry name" value="DUF3179"/>
    <property type="match status" value="1"/>
</dbReference>
<evidence type="ECO:0000313" key="3">
    <source>
        <dbReference type="Proteomes" id="UP000782312"/>
    </source>
</evidence>
<organism evidence="2 3">
    <name type="scientific">Tectimicrobiota bacterium</name>
    <dbReference type="NCBI Taxonomy" id="2528274"/>
    <lineage>
        <taxon>Bacteria</taxon>
        <taxon>Pseudomonadati</taxon>
        <taxon>Nitrospinota/Tectimicrobiota group</taxon>
        <taxon>Candidatus Tectimicrobiota</taxon>
    </lineage>
</organism>